<evidence type="ECO:0000256" key="2">
    <source>
        <dbReference type="ARBA" id="ARBA00022741"/>
    </source>
</evidence>
<dbReference type="PROSITE" id="PS51194">
    <property type="entry name" value="HELICASE_CTER"/>
    <property type="match status" value="1"/>
</dbReference>
<dbReference type="InterPro" id="IPR011545">
    <property type="entry name" value="DEAD/DEAH_box_helicase_dom"/>
</dbReference>
<dbReference type="GO" id="GO:0003676">
    <property type="term" value="F:nucleic acid binding"/>
    <property type="evidence" value="ECO:0007669"/>
    <property type="project" value="InterPro"/>
</dbReference>
<evidence type="ECO:0000259" key="9">
    <source>
        <dbReference type="PROSITE" id="PS51194"/>
    </source>
</evidence>
<evidence type="ECO:0000313" key="10">
    <source>
        <dbReference type="EMBL" id="KAA8911683.1"/>
    </source>
</evidence>
<gene>
    <name evidence="10" type="ORF">FN846DRAFT_999904</name>
</gene>
<comment type="catalytic activity">
    <reaction evidence="6">
        <text>ATP + H2O = ADP + phosphate + H(+)</text>
        <dbReference type="Rhea" id="RHEA:13065"/>
        <dbReference type="ChEBI" id="CHEBI:15377"/>
        <dbReference type="ChEBI" id="CHEBI:15378"/>
        <dbReference type="ChEBI" id="CHEBI:30616"/>
        <dbReference type="ChEBI" id="CHEBI:43474"/>
        <dbReference type="ChEBI" id="CHEBI:456216"/>
        <dbReference type="EC" id="3.6.4.13"/>
    </reaction>
</comment>
<dbReference type="Proteomes" id="UP000326924">
    <property type="component" value="Unassembled WGS sequence"/>
</dbReference>
<dbReference type="PROSITE" id="PS00039">
    <property type="entry name" value="DEAD_ATP_HELICASE"/>
    <property type="match status" value="1"/>
</dbReference>
<keyword evidence="4 7" id="KW-0347">Helicase</keyword>
<dbReference type="InterPro" id="IPR000629">
    <property type="entry name" value="RNA-helicase_DEAD-box_CS"/>
</dbReference>
<evidence type="ECO:0000313" key="11">
    <source>
        <dbReference type="Proteomes" id="UP000326924"/>
    </source>
</evidence>
<protein>
    <recommendedName>
        <fullName evidence="1">RNA helicase</fullName>
        <ecNumber evidence="1">3.6.4.13</ecNumber>
    </recommendedName>
</protein>
<dbReference type="Pfam" id="PF00270">
    <property type="entry name" value="DEAD"/>
    <property type="match status" value="1"/>
</dbReference>
<dbReference type="GO" id="GO:0003724">
    <property type="term" value="F:RNA helicase activity"/>
    <property type="evidence" value="ECO:0007669"/>
    <property type="project" value="UniProtKB-EC"/>
</dbReference>
<dbReference type="SUPFAM" id="SSF52540">
    <property type="entry name" value="P-loop containing nucleoside triphosphate hydrolases"/>
    <property type="match status" value="1"/>
</dbReference>
<dbReference type="AlphaFoldDB" id="A0A5J5F536"/>
<dbReference type="InParanoid" id="A0A5J5F536"/>
<dbReference type="SMART" id="SM00487">
    <property type="entry name" value="DEXDc"/>
    <property type="match status" value="1"/>
</dbReference>
<dbReference type="CDD" id="cd18787">
    <property type="entry name" value="SF2_C_DEAD"/>
    <property type="match status" value="1"/>
</dbReference>
<dbReference type="EC" id="3.6.4.13" evidence="1"/>
<dbReference type="InterPro" id="IPR014001">
    <property type="entry name" value="Helicase_ATP-bd"/>
</dbReference>
<evidence type="ECO:0000256" key="6">
    <source>
        <dbReference type="ARBA" id="ARBA00047984"/>
    </source>
</evidence>
<keyword evidence="11" id="KW-1185">Reference proteome</keyword>
<keyword evidence="2 7" id="KW-0547">Nucleotide-binding</keyword>
<dbReference type="PROSITE" id="PS51192">
    <property type="entry name" value="HELICASE_ATP_BIND_1"/>
    <property type="match status" value="1"/>
</dbReference>
<keyword evidence="5 7" id="KW-0067">ATP-binding</keyword>
<dbReference type="OrthoDB" id="10265785at2759"/>
<dbReference type="InterPro" id="IPR001650">
    <property type="entry name" value="Helicase_C-like"/>
</dbReference>
<dbReference type="Pfam" id="PF00271">
    <property type="entry name" value="Helicase_C"/>
    <property type="match status" value="1"/>
</dbReference>
<evidence type="ECO:0000256" key="1">
    <source>
        <dbReference type="ARBA" id="ARBA00012552"/>
    </source>
</evidence>
<comment type="caution">
    <text evidence="10">The sequence shown here is derived from an EMBL/GenBank/DDBJ whole genome shotgun (WGS) entry which is preliminary data.</text>
</comment>
<dbReference type="GO" id="GO:0005524">
    <property type="term" value="F:ATP binding"/>
    <property type="evidence" value="ECO:0007669"/>
    <property type="project" value="UniProtKB-KW"/>
</dbReference>
<dbReference type="PANTHER" id="PTHR47958">
    <property type="entry name" value="ATP-DEPENDENT RNA HELICASE DBP3"/>
    <property type="match status" value="1"/>
</dbReference>
<accession>A0A5J5F536</accession>
<dbReference type="GO" id="GO:0016787">
    <property type="term" value="F:hydrolase activity"/>
    <property type="evidence" value="ECO:0007669"/>
    <property type="project" value="UniProtKB-KW"/>
</dbReference>
<organism evidence="10 11">
    <name type="scientific">Sphaerosporella brunnea</name>
    <dbReference type="NCBI Taxonomy" id="1250544"/>
    <lineage>
        <taxon>Eukaryota</taxon>
        <taxon>Fungi</taxon>
        <taxon>Dikarya</taxon>
        <taxon>Ascomycota</taxon>
        <taxon>Pezizomycotina</taxon>
        <taxon>Pezizomycetes</taxon>
        <taxon>Pezizales</taxon>
        <taxon>Pyronemataceae</taxon>
        <taxon>Sphaerosporella</taxon>
    </lineage>
</organism>
<name>A0A5J5F536_9PEZI</name>
<evidence type="ECO:0000256" key="4">
    <source>
        <dbReference type="ARBA" id="ARBA00022806"/>
    </source>
</evidence>
<comment type="similarity">
    <text evidence="7">Belongs to the DEAD box helicase family.</text>
</comment>
<feature type="domain" description="Helicase C-terminal" evidence="9">
    <location>
        <begin position="254"/>
        <end position="425"/>
    </location>
</feature>
<reference evidence="10 11" key="1">
    <citation type="submission" date="2019-09" db="EMBL/GenBank/DDBJ databases">
        <title>Draft genome of the ectomycorrhizal ascomycete Sphaerosporella brunnea.</title>
        <authorList>
            <consortium name="DOE Joint Genome Institute"/>
            <person name="Benucci G.M."/>
            <person name="Marozzi G."/>
            <person name="Antonielli L."/>
            <person name="Sanchez S."/>
            <person name="Marco P."/>
            <person name="Wang X."/>
            <person name="Falini L.B."/>
            <person name="Barry K."/>
            <person name="Haridas S."/>
            <person name="Lipzen A."/>
            <person name="Labutti K."/>
            <person name="Grigoriev I.V."/>
            <person name="Murat C."/>
            <person name="Martin F."/>
            <person name="Albertini E."/>
            <person name="Donnini D."/>
            <person name="Bonito G."/>
        </authorList>
    </citation>
    <scope>NUCLEOTIDE SEQUENCE [LARGE SCALE GENOMIC DNA]</scope>
    <source>
        <strain evidence="10 11">Sb_GMNB300</strain>
    </source>
</reference>
<evidence type="ECO:0000256" key="7">
    <source>
        <dbReference type="RuleBase" id="RU000492"/>
    </source>
</evidence>
<evidence type="ECO:0000259" key="8">
    <source>
        <dbReference type="PROSITE" id="PS51192"/>
    </source>
</evidence>
<evidence type="ECO:0000256" key="5">
    <source>
        <dbReference type="ARBA" id="ARBA00022840"/>
    </source>
</evidence>
<dbReference type="Gene3D" id="3.40.50.300">
    <property type="entry name" value="P-loop containing nucleotide triphosphate hydrolases"/>
    <property type="match status" value="2"/>
</dbReference>
<keyword evidence="3 7" id="KW-0378">Hydrolase</keyword>
<dbReference type="SMART" id="SM00490">
    <property type="entry name" value="HELICc"/>
    <property type="match status" value="1"/>
</dbReference>
<evidence type="ECO:0000256" key="3">
    <source>
        <dbReference type="ARBA" id="ARBA00022801"/>
    </source>
</evidence>
<dbReference type="InterPro" id="IPR027417">
    <property type="entry name" value="P-loop_NTPase"/>
</dbReference>
<sequence>MASDTGSDIQPKEVSLDNMGLEILLEGPEGKDFKDQPKLGTNSADSLTSRKAILTGLYFMNYRKPSKVQATALPLILKGHNLLCQSQTGTGKTACYALAMIHMVDVKLNKPQALCIAPTRELARQIIGYINTLCRFDGEICTELAIPGQIDKKSRMPFEGHIVVGTPGTVVDCLNRKIIQTEHLKILIMDEADNLLEMQGLGDQASRVRSRMPKSIQVLLFSATFSENVVNYAATFAPGAIKLTLERHELTMKGIKQIYIDCKDEEDKYRVLVDLYHTMCVGSSIIFVKKRVNANQIAERMRADGHVVAVLHSALDSVAERDEIIDAFRRGRYKSKVLITTNLLARGIDVATTSLVINYDLPRMVDDSPDYVTYLHRIGRTGRFGRSGVSVSFVHDKRSWEELKQIQAYYGVPIHLIPADHIEVLENLMKLILKNNVEVAARYGSMNKSRHAPPGEAE</sequence>
<feature type="domain" description="Helicase ATP-binding" evidence="8">
    <location>
        <begin position="73"/>
        <end position="243"/>
    </location>
</feature>
<dbReference type="EMBL" id="VXIS01000033">
    <property type="protein sequence ID" value="KAA8911683.1"/>
    <property type="molecule type" value="Genomic_DNA"/>
</dbReference>
<proteinExistence type="inferred from homology"/>